<dbReference type="SMART" id="SM00862">
    <property type="entry name" value="Trans_reg_C"/>
    <property type="match status" value="1"/>
</dbReference>
<dbReference type="RefSeq" id="WP_390189064.1">
    <property type="nucleotide sequence ID" value="NZ_JBHMEP010000001.1"/>
</dbReference>
<gene>
    <name evidence="5" type="ORF">ACFFUV_00985</name>
</gene>
<evidence type="ECO:0000256" key="3">
    <source>
        <dbReference type="SAM" id="MobiDB-lite"/>
    </source>
</evidence>
<evidence type="ECO:0000313" key="6">
    <source>
        <dbReference type="Proteomes" id="UP001589645"/>
    </source>
</evidence>
<comment type="caution">
    <text evidence="5">The sequence shown here is derived from an EMBL/GenBank/DDBJ whole genome shotgun (WGS) entry which is preliminary data.</text>
</comment>
<dbReference type="Gene3D" id="1.10.10.10">
    <property type="entry name" value="Winged helix-like DNA-binding domain superfamily/Winged helix DNA-binding domain"/>
    <property type="match status" value="1"/>
</dbReference>
<keyword evidence="1 2" id="KW-0238">DNA-binding</keyword>
<dbReference type="Pfam" id="PF00486">
    <property type="entry name" value="Trans_reg_C"/>
    <property type="match status" value="1"/>
</dbReference>
<feature type="domain" description="OmpR/PhoB-type" evidence="4">
    <location>
        <begin position="5"/>
        <end position="109"/>
    </location>
</feature>
<evidence type="ECO:0000259" key="4">
    <source>
        <dbReference type="PROSITE" id="PS51755"/>
    </source>
</evidence>
<dbReference type="EMBL" id="JBHMEP010000001">
    <property type="protein sequence ID" value="MFB9133542.1"/>
    <property type="molecule type" value="Genomic_DNA"/>
</dbReference>
<organism evidence="5 6">
    <name type="scientific">Vibrio olivae</name>
    <dbReference type="NCBI Taxonomy" id="1243002"/>
    <lineage>
        <taxon>Bacteria</taxon>
        <taxon>Pseudomonadati</taxon>
        <taxon>Pseudomonadota</taxon>
        <taxon>Gammaproteobacteria</taxon>
        <taxon>Vibrionales</taxon>
        <taxon>Vibrionaceae</taxon>
        <taxon>Vibrio</taxon>
    </lineage>
</organism>
<feature type="DNA-binding region" description="OmpR/PhoB-type" evidence="2">
    <location>
        <begin position="5"/>
        <end position="109"/>
    </location>
</feature>
<dbReference type="Proteomes" id="UP001589645">
    <property type="component" value="Unassembled WGS sequence"/>
</dbReference>
<feature type="region of interest" description="Disordered" evidence="3">
    <location>
        <begin position="116"/>
        <end position="151"/>
    </location>
</feature>
<dbReference type="CDD" id="cd00383">
    <property type="entry name" value="trans_reg_C"/>
    <property type="match status" value="1"/>
</dbReference>
<evidence type="ECO:0000256" key="2">
    <source>
        <dbReference type="PROSITE-ProRule" id="PRU01091"/>
    </source>
</evidence>
<dbReference type="SUPFAM" id="SSF46894">
    <property type="entry name" value="C-terminal effector domain of the bipartite response regulators"/>
    <property type="match status" value="1"/>
</dbReference>
<reference evidence="5 6" key="1">
    <citation type="submission" date="2024-09" db="EMBL/GenBank/DDBJ databases">
        <authorList>
            <person name="Sun Q."/>
            <person name="Mori K."/>
        </authorList>
    </citation>
    <scope>NUCLEOTIDE SEQUENCE [LARGE SCALE GENOMIC DNA]</scope>
    <source>
        <strain evidence="5 6">CECT 8064</strain>
    </source>
</reference>
<evidence type="ECO:0000256" key="1">
    <source>
        <dbReference type="ARBA" id="ARBA00023125"/>
    </source>
</evidence>
<dbReference type="PROSITE" id="PS51755">
    <property type="entry name" value="OMPR_PHOB"/>
    <property type="match status" value="1"/>
</dbReference>
<dbReference type="InterPro" id="IPR036388">
    <property type="entry name" value="WH-like_DNA-bd_sf"/>
</dbReference>
<name>A0ABV5HII9_9VIBR</name>
<dbReference type="InterPro" id="IPR001867">
    <property type="entry name" value="OmpR/PhoB-type_DNA-bd"/>
</dbReference>
<keyword evidence="6" id="KW-1185">Reference proteome</keyword>
<evidence type="ECO:0000313" key="5">
    <source>
        <dbReference type="EMBL" id="MFB9133542.1"/>
    </source>
</evidence>
<sequence>MSQIGTKFNLANRFIFDPNSNSLVDLNNESDVIRLGSNESRILLLLAEKPNEVVTRNELHDFVWREQGFEVDDSSLTQAISTLRKMLHDSTRSPEFVKTVPKRGYQLICLVEQTNELQDTTPSAPPSISSISEHLEETPTSQNAPSSVDETAVSMPQVESINSTDIELSKPTYETQPETEKFSWLSKTLLVLAVLLPVCVLLFSQPSQSTFRDIAVYHDVPVKTPISHPSLQNWLGSIERCINQYNERSHINGVAPEEIIATGGQNNQLVLNYIYPLNHSENNVTLRIFTDESGLNRVCQ</sequence>
<dbReference type="InterPro" id="IPR016032">
    <property type="entry name" value="Sig_transdc_resp-reg_C-effctor"/>
</dbReference>
<accession>A0ABV5HII9</accession>
<protein>
    <submittedName>
        <fullName evidence="5">Transcriptional regulator</fullName>
    </submittedName>
</protein>
<feature type="compositionally biased region" description="Polar residues" evidence="3">
    <location>
        <begin position="138"/>
        <end position="149"/>
    </location>
</feature>
<proteinExistence type="predicted"/>